<dbReference type="Proteomes" id="UP001500782">
    <property type="component" value="Unassembled WGS sequence"/>
</dbReference>
<dbReference type="InterPro" id="IPR052714">
    <property type="entry name" value="MFS_Exporter"/>
</dbReference>
<dbReference type="SUPFAM" id="SSF103473">
    <property type="entry name" value="MFS general substrate transporter"/>
    <property type="match status" value="1"/>
</dbReference>
<dbReference type="InterPro" id="IPR011701">
    <property type="entry name" value="MFS"/>
</dbReference>
<evidence type="ECO:0000256" key="6">
    <source>
        <dbReference type="SAM" id="Phobius"/>
    </source>
</evidence>
<feature type="transmembrane region" description="Helical" evidence="6">
    <location>
        <begin position="299"/>
        <end position="317"/>
    </location>
</feature>
<dbReference type="PANTHER" id="PTHR23531">
    <property type="entry name" value="QUINOLENE RESISTANCE PROTEIN NORA"/>
    <property type="match status" value="1"/>
</dbReference>
<dbReference type="Pfam" id="PF07690">
    <property type="entry name" value="MFS_1"/>
    <property type="match status" value="1"/>
</dbReference>
<evidence type="ECO:0000259" key="7">
    <source>
        <dbReference type="PROSITE" id="PS50850"/>
    </source>
</evidence>
<evidence type="ECO:0000256" key="3">
    <source>
        <dbReference type="ARBA" id="ARBA00022692"/>
    </source>
</evidence>
<sequence>MSKPALWTKDFIFVSVSNFFVFLTFYYLLVTLPIYTIEDLQGGGTEAGLIVTVFLISAIISRPLTGNWISRYGTKVIFIISLTLFFLGAALYFFPSTIGSLLVLRFFHGIGFGMVTTATGTIVANIIPDSRRGEGMGYYALFMNLAMVMGPFLGLTAMQNWGIEVTFTLTTLCAFIALGIGVLVQLPKAKEDASLAPKREKMSFRFGDMFEASAVKISLVGAFFAITYSSILSFVSVYANDNGLAEVSSFFFVVYAAVLLLSRPFTGKWYDRFGANVIIYPALVIFAVGMFILSGAHTALLFLLAAGFIGLGWGTVFPSFQTIAIQEAPPAKRGVATATFLSIFDVGIGFGSFIVGVIGGQIGFSSLYFYGSFFILAGILLYYFLHGSNHQVPATTQNLSNNS</sequence>
<evidence type="ECO:0000313" key="9">
    <source>
        <dbReference type="Proteomes" id="UP001500782"/>
    </source>
</evidence>
<protein>
    <submittedName>
        <fullName evidence="8">MFS transporter</fullName>
    </submittedName>
</protein>
<evidence type="ECO:0000256" key="4">
    <source>
        <dbReference type="ARBA" id="ARBA00022989"/>
    </source>
</evidence>
<evidence type="ECO:0000256" key="2">
    <source>
        <dbReference type="ARBA" id="ARBA00022448"/>
    </source>
</evidence>
<dbReference type="InterPro" id="IPR036259">
    <property type="entry name" value="MFS_trans_sf"/>
</dbReference>
<feature type="transmembrane region" description="Helical" evidence="6">
    <location>
        <begin position="47"/>
        <end position="64"/>
    </location>
</feature>
<name>A0ABP3FWK2_9BACI</name>
<feature type="transmembrane region" description="Helical" evidence="6">
    <location>
        <begin position="206"/>
        <end position="231"/>
    </location>
</feature>
<feature type="domain" description="Major facilitator superfamily (MFS) profile" evidence="7">
    <location>
        <begin position="10"/>
        <end position="389"/>
    </location>
</feature>
<reference evidence="9" key="1">
    <citation type="journal article" date="2019" name="Int. J. Syst. Evol. Microbiol.">
        <title>The Global Catalogue of Microorganisms (GCM) 10K type strain sequencing project: providing services to taxonomists for standard genome sequencing and annotation.</title>
        <authorList>
            <consortium name="The Broad Institute Genomics Platform"/>
            <consortium name="The Broad Institute Genome Sequencing Center for Infectious Disease"/>
            <person name="Wu L."/>
            <person name="Ma J."/>
        </authorList>
    </citation>
    <scope>NUCLEOTIDE SEQUENCE [LARGE SCALE GENOMIC DNA]</scope>
    <source>
        <strain evidence="9">JCM 9731</strain>
    </source>
</reference>
<dbReference type="EMBL" id="BAAADJ010000018">
    <property type="protein sequence ID" value="GAA0327352.1"/>
    <property type="molecule type" value="Genomic_DNA"/>
</dbReference>
<evidence type="ECO:0000256" key="5">
    <source>
        <dbReference type="ARBA" id="ARBA00023136"/>
    </source>
</evidence>
<dbReference type="RefSeq" id="WP_343798230.1">
    <property type="nucleotide sequence ID" value="NZ_BAAADJ010000018.1"/>
</dbReference>
<keyword evidence="4 6" id="KW-1133">Transmembrane helix</keyword>
<feature type="transmembrane region" description="Helical" evidence="6">
    <location>
        <begin position="76"/>
        <end position="94"/>
    </location>
</feature>
<gene>
    <name evidence="8" type="ORF">GCM10008967_17320</name>
</gene>
<dbReference type="PROSITE" id="PS50850">
    <property type="entry name" value="MFS"/>
    <property type="match status" value="1"/>
</dbReference>
<feature type="transmembrane region" description="Helical" evidence="6">
    <location>
        <begin position="12"/>
        <end position="35"/>
    </location>
</feature>
<dbReference type="Gene3D" id="1.20.1250.20">
    <property type="entry name" value="MFS general substrate transporter like domains"/>
    <property type="match status" value="1"/>
</dbReference>
<feature type="transmembrane region" description="Helical" evidence="6">
    <location>
        <begin position="165"/>
        <end position="186"/>
    </location>
</feature>
<keyword evidence="9" id="KW-1185">Reference proteome</keyword>
<comment type="subcellular location">
    <subcellularLocation>
        <location evidence="1">Cell membrane</location>
        <topology evidence="1">Multi-pass membrane protein</topology>
    </subcellularLocation>
</comment>
<feature type="transmembrane region" description="Helical" evidence="6">
    <location>
        <begin position="273"/>
        <end position="293"/>
    </location>
</feature>
<keyword evidence="5 6" id="KW-0472">Membrane</keyword>
<keyword evidence="3 6" id="KW-0812">Transmembrane</keyword>
<dbReference type="CDD" id="cd17489">
    <property type="entry name" value="MFS_YfcJ_like"/>
    <property type="match status" value="1"/>
</dbReference>
<comment type="caution">
    <text evidence="8">The sequence shown here is derived from an EMBL/GenBank/DDBJ whole genome shotgun (WGS) entry which is preliminary data.</text>
</comment>
<organism evidence="8 9">
    <name type="scientific">Bacillus carboniphilus</name>
    <dbReference type="NCBI Taxonomy" id="86663"/>
    <lineage>
        <taxon>Bacteria</taxon>
        <taxon>Bacillati</taxon>
        <taxon>Bacillota</taxon>
        <taxon>Bacilli</taxon>
        <taxon>Bacillales</taxon>
        <taxon>Bacillaceae</taxon>
        <taxon>Bacillus</taxon>
    </lineage>
</organism>
<evidence type="ECO:0000256" key="1">
    <source>
        <dbReference type="ARBA" id="ARBA00004651"/>
    </source>
</evidence>
<feature type="transmembrane region" description="Helical" evidence="6">
    <location>
        <begin position="367"/>
        <end position="385"/>
    </location>
</feature>
<feature type="transmembrane region" description="Helical" evidence="6">
    <location>
        <begin position="338"/>
        <end position="361"/>
    </location>
</feature>
<feature type="transmembrane region" description="Helical" evidence="6">
    <location>
        <begin position="106"/>
        <end position="127"/>
    </location>
</feature>
<evidence type="ECO:0000313" key="8">
    <source>
        <dbReference type="EMBL" id="GAA0327352.1"/>
    </source>
</evidence>
<dbReference type="PANTHER" id="PTHR23531:SF2">
    <property type="entry name" value="PERMEASE"/>
    <property type="match status" value="1"/>
</dbReference>
<feature type="transmembrane region" description="Helical" evidence="6">
    <location>
        <begin position="243"/>
        <end position="261"/>
    </location>
</feature>
<keyword evidence="2" id="KW-0813">Transport</keyword>
<proteinExistence type="predicted"/>
<dbReference type="InterPro" id="IPR020846">
    <property type="entry name" value="MFS_dom"/>
</dbReference>
<feature type="transmembrane region" description="Helical" evidence="6">
    <location>
        <begin position="139"/>
        <end position="159"/>
    </location>
</feature>
<accession>A0ABP3FWK2</accession>